<reference evidence="4" key="2">
    <citation type="journal article" date="2016" name="Genome Announc.">
        <title>Draft Genome Sequences of Two Novel Amoeba-Resistant Intranuclear Bacteria, 'Candidatus Berkiella cookevillensis' and 'Candidatus Berkiella aquae'.</title>
        <authorList>
            <person name="Mehari Y.T."/>
            <person name="Arivett B.A."/>
            <person name="Farone A.L."/>
            <person name="Gunderson J.H."/>
            <person name="Farone M.B."/>
        </authorList>
    </citation>
    <scope>NUCLEOTIDE SEQUENCE</scope>
    <source>
        <strain evidence="4">HT99</strain>
    </source>
</reference>
<accession>A0A0Q9YPY8</accession>
<dbReference type="Proteomes" id="UP000051497">
    <property type="component" value="Unassembled WGS sequence"/>
</dbReference>
<evidence type="ECO:0000313" key="4">
    <source>
        <dbReference type="EMBL" id="MCS5711796.1"/>
    </source>
</evidence>
<keyword evidence="1" id="KW-0812">Transmembrane</keyword>
<name>A0A0Q9YPY8_9GAMM</name>
<keyword evidence="1" id="KW-0472">Membrane</keyword>
<evidence type="ECO:0000259" key="2">
    <source>
        <dbReference type="Pfam" id="PF09835"/>
    </source>
</evidence>
<feature type="domain" description="DUF2062" evidence="2">
    <location>
        <begin position="22"/>
        <end position="163"/>
    </location>
</feature>
<dbReference type="RefSeq" id="WP_075065019.1">
    <property type="nucleotide sequence ID" value="NZ_LKAJ02000001.1"/>
</dbReference>
<evidence type="ECO:0000313" key="5">
    <source>
        <dbReference type="Proteomes" id="UP000051497"/>
    </source>
</evidence>
<evidence type="ECO:0000256" key="1">
    <source>
        <dbReference type="SAM" id="Phobius"/>
    </source>
</evidence>
<dbReference type="Pfam" id="PF09835">
    <property type="entry name" value="DUF2062"/>
    <property type="match status" value="1"/>
</dbReference>
<dbReference type="EMBL" id="LKAJ01000001">
    <property type="protein sequence ID" value="KRG22844.1"/>
    <property type="molecule type" value="Genomic_DNA"/>
</dbReference>
<evidence type="ECO:0000313" key="3">
    <source>
        <dbReference type="EMBL" id="KRG22844.1"/>
    </source>
</evidence>
<reference evidence="4" key="3">
    <citation type="submission" date="2021-06" db="EMBL/GenBank/DDBJ databases">
        <title>Genomic Description and Analysis of Intracellular Bacteria, Candidatus Berkiella cookevillensis and Candidatus Berkiella aquae.</title>
        <authorList>
            <person name="Kidane D.T."/>
            <person name="Mehari Y.T."/>
            <person name="Rice F.C."/>
            <person name="Arivett B.A."/>
            <person name="Farone A.L."/>
            <person name="Berk S.G."/>
            <person name="Farone M.B."/>
        </authorList>
    </citation>
    <scope>NUCLEOTIDE SEQUENCE</scope>
    <source>
        <strain evidence="4">HT99</strain>
    </source>
</reference>
<reference evidence="3" key="1">
    <citation type="submission" date="2015-09" db="EMBL/GenBank/DDBJ databases">
        <title>Draft Genome Sequences of Two Novel Amoeba-resistant Intranuclear Bacteria, Candidatus Berkiella cookevillensis and Candidatus Berkiella aquae.</title>
        <authorList>
            <person name="Mehari Y.T."/>
            <person name="Arivett B.A."/>
            <person name="Farone A.L."/>
            <person name="Gunderson J.H."/>
            <person name="Farone M.B."/>
        </authorList>
    </citation>
    <scope>NUCLEOTIDE SEQUENCE [LARGE SCALE GENOMIC DNA]</scope>
    <source>
        <strain evidence="3">HT99</strain>
    </source>
</reference>
<keyword evidence="1" id="KW-1133">Transmembrane helix</keyword>
<dbReference type="AlphaFoldDB" id="A0A0Q9YPY8"/>
<keyword evidence="5" id="KW-1185">Reference proteome</keyword>
<dbReference type="EMBL" id="LKAJ02000001">
    <property type="protein sequence ID" value="MCS5711796.1"/>
    <property type="molecule type" value="Genomic_DNA"/>
</dbReference>
<dbReference type="InterPro" id="IPR018639">
    <property type="entry name" value="DUF2062"/>
</dbReference>
<sequence length="178" mass="20897">MPKKWLQQILPTTDKIKRIPQLRYFGNFIHNPNFWHLNRYSVSTAVSIGIFISFMPFPGHMLMATFIAILLRANLPISILLVWISNPLTIPPMIYMSYKVGTLLLHLKPTPFHIEMTFGWLYHELQHIAAPLLVGSFMLGMLFALIGNLWVRLWWRFHVVRAWNHRKKQRTASSHVII</sequence>
<dbReference type="PANTHER" id="PTHR40547">
    <property type="entry name" value="SLL0298 PROTEIN"/>
    <property type="match status" value="1"/>
</dbReference>
<feature type="transmembrane region" description="Helical" evidence="1">
    <location>
        <begin position="128"/>
        <end position="151"/>
    </location>
</feature>
<gene>
    <name evidence="3" type="ORF">HT99x_00385</name>
    <name evidence="4" type="ORF">HT99x_010170</name>
</gene>
<dbReference type="STRING" id="295108.HT99x_00385"/>
<protein>
    <submittedName>
        <fullName evidence="4">DUF2062 domain-containing protein</fullName>
    </submittedName>
</protein>
<dbReference type="PANTHER" id="PTHR40547:SF1">
    <property type="entry name" value="SLL0298 PROTEIN"/>
    <property type="match status" value="1"/>
</dbReference>
<proteinExistence type="predicted"/>
<organism evidence="3">
    <name type="scientific">Candidatus Berkiella aquae</name>
    <dbReference type="NCBI Taxonomy" id="295108"/>
    <lineage>
        <taxon>Bacteria</taxon>
        <taxon>Pseudomonadati</taxon>
        <taxon>Pseudomonadota</taxon>
        <taxon>Gammaproteobacteria</taxon>
        <taxon>Candidatus Berkiellales</taxon>
        <taxon>Candidatus Berkiellaceae</taxon>
        <taxon>Candidatus Berkiella</taxon>
    </lineage>
</organism>
<comment type="caution">
    <text evidence="3">The sequence shown here is derived from an EMBL/GenBank/DDBJ whole genome shotgun (WGS) entry which is preliminary data.</text>
</comment>
<dbReference type="OrthoDB" id="9786029at2"/>